<dbReference type="InterPro" id="IPR013968">
    <property type="entry name" value="PKS_KR"/>
</dbReference>
<dbReference type="PROSITE" id="PS52004">
    <property type="entry name" value="KS3_2"/>
    <property type="match status" value="1"/>
</dbReference>
<evidence type="ECO:0000256" key="7">
    <source>
        <dbReference type="ARBA" id="ARBA00023098"/>
    </source>
</evidence>
<dbReference type="InterPro" id="IPR050091">
    <property type="entry name" value="PKS_NRPS_Biosynth_Enz"/>
</dbReference>
<dbReference type="Pfam" id="PF02801">
    <property type="entry name" value="Ketoacyl-synt_C"/>
    <property type="match status" value="1"/>
</dbReference>
<dbReference type="InterPro" id="IPR036291">
    <property type="entry name" value="NAD(P)-bd_dom_sf"/>
</dbReference>
<dbReference type="SMART" id="SM00822">
    <property type="entry name" value="PKS_KR"/>
    <property type="match status" value="1"/>
</dbReference>
<keyword evidence="8" id="KW-0511">Multifunctional enzyme</keyword>
<keyword evidence="2" id="KW-0597">Phosphoprotein</keyword>
<dbReference type="GO" id="GO:0006633">
    <property type="term" value="P:fatty acid biosynthetic process"/>
    <property type="evidence" value="ECO:0007669"/>
    <property type="project" value="InterPro"/>
</dbReference>
<evidence type="ECO:0000259" key="11">
    <source>
        <dbReference type="PROSITE" id="PS52019"/>
    </source>
</evidence>
<dbReference type="Pfam" id="PF21089">
    <property type="entry name" value="PKS_DH_N"/>
    <property type="match status" value="1"/>
</dbReference>
<dbReference type="InterPro" id="IPR014043">
    <property type="entry name" value="Acyl_transferase_dom"/>
</dbReference>
<keyword evidence="7" id="KW-0443">Lipid metabolism</keyword>
<dbReference type="PROSITE" id="PS50075">
    <property type="entry name" value="CARRIER"/>
    <property type="match status" value="1"/>
</dbReference>
<dbReference type="SUPFAM" id="SSF47336">
    <property type="entry name" value="ACP-like"/>
    <property type="match status" value="1"/>
</dbReference>
<dbReference type="InterPro" id="IPR006162">
    <property type="entry name" value="Ppantetheine_attach_site"/>
</dbReference>
<dbReference type="FunFam" id="1.10.1200.10:FF:000005">
    <property type="entry name" value="Nonribosomal peptide synthetase 1"/>
    <property type="match status" value="1"/>
</dbReference>
<gene>
    <name evidence="12" type="ORF">MNBD_GAMMA08-1231</name>
</gene>
<dbReference type="Gene3D" id="3.40.50.720">
    <property type="entry name" value="NAD(P)-binding Rossmann-like Domain"/>
    <property type="match status" value="1"/>
</dbReference>
<dbReference type="SMART" id="SM00827">
    <property type="entry name" value="PKS_AT"/>
    <property type="match status" value="1"/>
</dbReference>
<dbReference type="InterPro" id="IPR020841">
    <property type="entry name" value="PKS_Beta-ketoAc_synthase_dom"/>
</dbReference>
<dbReference type="SUPFAM" id="SSF51735">
    <property type="entry name" value="NAD(P)-binding Rossmann-fold domains"/>
    <property type="match status" value="2"/>
</dbReference>
<name>A0A3B0YGE7_9ZZZZ</name>
<dbReference type="Gene3D" id="1.10.1200.10">
    <property type="entry name" value="ACP-like"/>
    <property type="match status" value="1"/>
</dbReference>
<dbReference type="GO" id="GO:0016491">
    <property type="term" value="F:oxidoreductase activity"/>
    <property type="evidence" value="ECO:0007669"/>
    <property type="project" value="UniProtKB-KW"/>
</dbReference>
<evidence type="ECO:0000259" key="10">
    <source>
        <dbReference type="PROSITE" id="PS52004"/>
    </source>
</evidence>
<dbReference type="Pfam" id="PF21394">
    <property type="entry name" value="Beta-ketacyl_N"/>
    <property type="match status" value="1"/>
</dbReference>
<dbReference type="SUPFAM" id="SSF52151">
    <property type="entry name" value="FabD/lysophospholipase-like"/>
    <property type="match status" value="1"/>
</dbReference>
<dbReference type="PANTHER" id="PTHR43775:SF51">
    <property type="entry name" value="INACTIVE PHENOLPHTHIOCEROL SYNTHESIS POLYKETIDE SYNTHASE TYPE I PKS1-RELATED"/>
    <property type="match status" value="1"/>
</dbReference>
<feature type="domain" description="Carrier" evidence="9">
    <location>
        <begin position="1748"/>
        <end position="1823"/>
    </location>
</feature>
<dbReference type="GO" id="GO:0004315">
    <property type="term" value="F:3-oxoacyl-[acyl-carrier-protein] synthase activity"/>
    <property type="evidence" value="ECO:0007669"/>
    <property type="project" value="InterPro"/>
</dbReference>
<dbReference type="SUPFAM" id="SSF55048">
    <property type="entry name" value="Probable ACP-binding domain of malonyl-CoA ACP transacylase"/>
    <property type="match status" value="1"/>
</dbReference>
<dbReference type="PROSITE" id="PS52019">
    <property type="entry name" value="PKS_MFAS_DH"/>
    <property type="match status" value="1"/>
</dbReference>
<dbReference type="InterPro" id="IPR042104">
    <property type="entry name" value="PKS_dehydratase_sf"/>
</dbReference>
<dbReference type="InterPro" id="IPR016036">
    <property type="entry name" value="Malonyl_transacylase_ACP-bd"/>
</dbReference>
<dbReference type="PANTHER" id="PTHR43775">
    <property type="entry name" value="FATTY ACID SYNTHASE"/>
    <property type="match status" value="1"/>
</dbReference>
<keyword evidence="5" id="KW-0521">NADP</keyword>
<dbReference type="CDD" id="cd00833">
    <property type="entry name" value="PKS"/>
    <property type="match status" value="1"/>
</dbReference>
<dbReference type="Pfam" id="PF14765">
    <property type="entry name" value="PS-DH"/>
    <property type="match status" value="1"/>
</dbReference>
<dbReference type="InterPro" id="IPR018201">
    <property type="entry name" value="Ketoacyl_synth_AS"/>
</dbReference>
<dbReference type="InterPro" id="IPR009081">
    <property type="entry name" value="PP-bd_ACP"/>
</dbReference>
<evidence type="ECO:0000256" key="1">
    <source>
        <dbReference type="ARBA" id="ARBA00022450"/>
    </source>
</evidence>
<dbReference type="Gene3D" id="3.10.129.110">
    <property type="entry name" value="Polyketide synthase dehydratase"/>
    <property type="match status" value="1"/>
</dbReference>
<dbReference type="GO" id="GO:0004312">
    <property type="term" value="F:fatty acid synthase activity"/>
    <property type="evidence" value="ECO:0007669"/>
    <property type="project" value="TreeGrafter"/>
</dbReference>
<accession>A0A3B0YGE7</accession>
<dbReference type="InterPro" id="IPR057326">
    <property type="entry name" value="KR_dom"/>
</dbReference>
<evidence type="ECO:0000256" key="3">
    <source>
        <dbReference type="ARBA" id="ARBA00022679"/>
    </source>
</evidence>
<dbReference type="PROSITE" id="PS00606">
    <property type="entry name" value="KS3_1"/>
    <property type="match status" value="1"/>
</dbReference>
<feature type="domain" description="Ketosynthase family 3 (KS3)" evidence="10">
    <location>
        <begin position="10"/>
        <end position="437"/>
    </location>
</feature>
<feature type="domain" description="PKS/mFAS DH" evidence="11">
    <location>
        <begin position="1374"/>
        <end position="1652"/>
    </location>
</feature>
<evidence type="ECO:0000256" key="4">
    <source>
        <dbReference type="ARBA" id="ARBA00022832"/>
    </source>
</evidence>
<dbReference type="Pfam" id="PF22621">
    <property type="entry name" value="CurL-like_PKS_C"/>
    <property type="match status" value="1"/>
</dbReference>
<dbReference type="InterPro" id="IPR049490">
    <property type="entry name" value="C883_1060-like_KR_N"/>
</dbReference>
<dbReference type="Pfam" id="PF08659">
    <property type="entry name" value="KR"/>
    <property type="match status" value="1"/>
</dbReference>
<dbReference type="Pfam" id="PF00109">
    <property type="entry name" value="ketoacyl-synt"/>
    <property type="match status" value="1"/>
</dbReference>
<dbReference type="SMART" id="SM00825">
    <property type="entry name" value="PKS_KS"/>
    <property type="match status" value="1"/>
</dbReference>
<dbReference type="InterPro" id="IPR016039">
    <property type="entry name" value="Thiolase-like"/>
</dbReference>
<dbReference type="Gene3D" id="3.40.366.10">
    <property type="entry name" value="Malonyl-Coenzyme A Acyl Carrier Protein, domain 2"/>
    <property type="match status" value="1"/>
</dbReference>
<keyword evidence="1" id="KW-0596">Phosphopantetheine</keyword>
<dbReference type="FunFam" id="3.40.47.10:FF:000042">
    <property type="entry name" value="Polyketide synthase Pks13"/>
    <property type="match status" value="1"/>
</dbReference>
<keyword evidence="6" id="KW-0560">Oxidoreductase</keyword>
<proteinExistence type="predicted"/>
<keyword evidence="4" id="KW-0276">Fatty acid metabolism</keyword>
<evidence type="ECO:0000256" key="2">
    <source>
        <dbReference type="ARBA" id="ARBA00022553"/>
    </source>
</evidence>
<dbReference type="InterPro" id="IPR016035">
    <property type="entry name" value="Acyl_Trfase/lysoPLipase"/>
</dbReference>
<evidence type="ECO:0000256" key="6">
    <source>
        <dbReference type="ARBA" id="ARBA00023002"/>
    </source>
</evidence>
<dbReference type="InterPro" id="IPR014031">
    <property type="entry name" value="Ketoacyl_synth_C"/>
</dbReference>
<dbReference type="EMBL" id="UOFH01000409">
    <property type="protein sequence ID" value="VAW67874.1"/>
    <property type="molecule type" value="Genomic_DNA"/>
</dbReference>
<dbReference type="CDD" id="cd08953">
    <property type="entry name" value="KR_2_SDR_x"/>
    <property type="match status" value="1"/>
</dbReference>
<organism evidence="12">
    <name type="scientific">hydrothermal vent metagenome</name>
    <dbReference type="NCBI Taxonomy" id="652676"/>
    <lineage>
        <taxon>unclassified sequences</taxon>
        <taxon>metagenomes</taxon>
        <taxon>ecological metagenomes</taxon>
    </lineage>
</organism>
<dbReference type="InterPro" id="IPR049551">
    <property type="entry name" value="PKS_DH_C"/>
</dbReference>
<evidence type="ECO:0000256" key="5">
    <source>
        <dbReference type="ARBA" id="ARBA00022857"/>
    </source>
</evidence>
<evidence type="ECO:0000259" key="9">
    <source>
        <dbReference type="PROSITE" id="PS50075"/>
    </source>
</evidence>
<dbReference type="Gene3D" id="3.30.70.3290">
    <property type="match status" value="1"/>
</dbReference>
<dbReference type="PROSITE" id="PS00012">
    <property type="entry name" value="PHOSPHOPANTETHEINE"/>
    <property type="match status" value="1"/>
</dbReference>
<evidence type="ECO:0000256" key="8">
    <source>
        <dbReference type="ARBA" id="ARBA00023268"/>
    </source>
</evidence>
<reference evidence="12" key="1">
    <citation type="submission" date="2018-06" db="EMBL/GenBank/DDBJ databases">
        <authorList>
            <person name="Zhirakovskaya E."/>
        </authorList>
    </citation>
    <scope>NUCLEOTIDE SEQUENCE</scope>
</reference>
<dbReference type="InterPro" id="IPR014030">
    <property type="entry name" value="Ketoacyl_synth_N"/>
</dbReference>
<dbReference type="InterPro" id="IPR036736">
    <property type="entry name" value="ACP-like_sf"/>
</dbReference>
<dbReference type="Pfam" id="PF00698">
    <property type="entry name" value="Acyl_transf_1"/>
    <property type="match status" value="1"/>
</dbReference>
<dbReference type="InterPro" id="IPR049552">
    <property type="entry name" value="PKS_DH_N"/>
</dbReference>
<dbReference type="InterPro" id="IPR049900">
    <property type="entry name" value="PKS_mFAS_DH"/>
</dbReference>
<dbReference type="SUPFAM" id="SSF53901">
    <property type="entry name" value="Thiolase-like"/>
    <property type="match status" value="1"/>
</dbReference>
<protein>
    <submittedName>
        <fullName evidence="12">Polyketide synthase modules and related proteins</fullName>
    </submittedName>
</protein>
<dbReference type="Gene3D" id="3.30.70.250">
    <property type="entry name" value="Malonyl-CoA ACP transacylase, ACP-binding"/>
    <property type="match status" value="1"/>
</dbReference>
<dbReference type="InterPro" id="IPR001227">
    <property type="entry name" value="Ac_transferase_dom_sf"/>
</dbReference>
<dbReference type="Pfam" id="PF00550">
    <property type="entry name" value="PP-binding"/>
    <property type="match status" value="1"/>
</dbReference>
<evidence type="ECO:0000313" key="12">
    <source>
        <dbReference type="EMBL" id="VAW67874.1"/>
    </source>
</evidence>
<keyword evidence="3" id="KW-0808">Transferase</keyword>
<sequence>MENNEIEFEDTDIAIIGMAARLPGANNVDEFWDNLKNSVESYTEFTDEELLERGVPQNVLDNPHYQKIGRPLDNMEMFDASLFGFSPKDASIMDPQHRHFLEVSWEALEHAGYDPAQYSGSIGVFGGSGHNAYMPFNLFTNPDLMKSLGLFLARHTSNDKDFLTTRVSYCLNLQGPSINVQTACSTSLVALHLASQSLLSGECDMALAGGVTIEMPHRVGYLYEEGEIQSPDGHCRAFDEKSMGTVFGSGAVQIVLKRMEDAIEDGDTIHAVIKGSAVNNDGSSKVGYLAPSVDGQAAAITEALNIADVSADSITYVEAHGTGTPVGDPIEVTALIQAYRTQTERSDYCALGSLKTNIGHLDTAAGGAGIIKIVQSMKHKQLPANLHFTKPNPALDLEDSPFYINGKLQDWNVEGKRRAAINSLGVGGTNAHVILEEAPQMPETITDDDYKLFCLSARSTLALDNVTQNLHTFFNNHPETNLSDAAYTLKVGRQAQASRRIVVAKSNEDLKLALSGEDSSLLISQKSGENKQSIYFMFTGQGSQYVNMCKDLYQTQNVFKDAVDECAAILSQHLGLLITDLLYPQESEIDSASKKLGETQITQPALFTIEYAMTKLLQSWQVEPDAMIGHSIGEYVAACVGGLFSLNDALKLVAARGSLMQSLEKGSMLVVPLNEDDVKKYLNDDVSIAGINAPGLAVVSGTDEAINKLVDELKNNHIDTTRLHTSHAFHSSMMDSILDEFKLLFKDINFGEITLPFISNSSGDWSEQEIVASADYWANHLRGTVRFADGMSTLMSVDDAVFVECGPGNTLSTFARQSTDKKNSHSIIQTIRHPKAVDDDNKIALSAFGKLWLAGVDINWNIAHNDSPRRRISLPTYPFEHQYYWIEPGQSSFASDTEKSLQKQNYENWFYQPGWASSAKINYIANEDNAKFNLVIFANDNENSEAIIQQFKKWNLNCYTIKQGDSKQGNSFQAISEFEYQINAQQEEDYKAVFKAISKAAANNITHIVHNWSIEKETDKTGLDNLENELLTGFNSLLFIAKYLTENEPSEELLVTVNTNNSQQVSSEMLSSPVKATMLGPVKVMTQEINKVTCKILDIDFNIQQQWKKESLISLICADALTLTETEDIAYRGTQRFIKSYNSLSVANDESMPSSLVKGGSYLISGGIGGIGYELAKYLVDNYAANLVILNRMPLPEKSSWGNTSGLDAKITERIEKLKSLEINDAKVLSFNADVCDYEAVDASIKSAIKTLGVLNGVFHTAGIVDDNLIAFKTLEEARKVLAPKMQGIINLDKALASQKPDFMFLFSSNSSELGLSGQVDYTAANSFLNAYAKYKNDKDGINVISANWGVWTETGMASHLGGFAEEKTEINNHYFYTQKNRIKAEIYEFSANLSAKTHWIIDEHRSKNNVSLIPGTAYLELARAAYTIDNDVEQVVRLSDVFFVSPFVIEGDEEKRINVQLTKNINNSEFLIESEFGEENVRGIIEYVDSVAPENLKVENIIERCNKSKLELKGSAEHNHLIFGNRWRCMNAIYFGKKEAMVEIEVQERFVAELNDYVLHPAIMDMATGTAQSLNNDYDPVKDLYIPISYSHITVYKKLCQKMYSHVVYSADEGQGSQTSIFDVVICNEQGEVLVVVNQFIMKRVDPNVLQSLKSNRTAVVAAEKTASDLFFKSALKTGMKNEEGLRAINTLLTEFKSSNVIISSIPFLDYKHNAKKLRYVNAFDDELDEDSFEGLERPNISSEFVAPESEIEMSIAKIWKSALGISDVGVDDDFFELGGHSLLLTQVVSRLKKHVSMDLPISSLFETPTIKKWAVVISENEHLEGEVIPLVVALNRQDYAVKYSELLMSM</sequence>
<dbReference type="Gene3D" id="3.40.47.10">
    <property type="match status" value="1"/>
</dbReference>